<protein>
    <submittedName>
        <fullName evidence="2">ABC-type uncharacterized transport system, permease component</fullName>
    </submittedName>
</protein>
<dbReference type="PANTHER" id="PTHR36832">
    <property type="entry name" value="SLR1174 PROTEIN-RELATED"/>
    <property type="match status" value="1"/>
</dbReference>
<sequence>MKKYLSFFRIRFLHGLQYRTAAVSGIVTQFVWGAMEILLFRAFYQADPTSFPMTFQALSTYVWLQQAFLALYMAWFWEMELFDSITTGNVAYELCRPVRLYNMWYVRSLAVRLSKAVLRCMPILIAALLLPKPYGLTLPSHPGTWFFTVLSMVLALFIVTALNMVVYMSVFYTISSQGIRLIVSSLFDFFSGAVIPLPFLPGNIGAVVSLLPFASIQNVPFRIFGGDLSGREMYLSLSLQVFWLLVMLAAGRTMERRALKHVVIQGG</sequence>
<dbReference type="EMBL" id="CYZE01000015">
    <property type="protein sequence ID" value="CUO98448.1"/>
    <property type="molecule type" value="Genomic_DNA"/>
</dbReference>
<keyword evidence="1" id="KW-1133">Transmembrane helix</keyword>
<accession>A0A174JLD9</accession>
<feature type="transmembrane region" description="Helical" evidence="1">
    <location>
        <begin position="55"/>
        <end position="77"/>
    </location>
</feature>
<evidence type="ECO:0000313" key="3">
    <source>
        <dbReference type="Proteomes" id="UP000095651"/>
    </source>
</evidence>
<feature type="transmembrane region" description="Helical" evidence="1">
    <location>
        <begin position="21"/>
        <end position="43"/>
    </location>
</feature>
<gene>
    <name evidence="2" type="ORF">ERS852407_04617</name>
</gene>
<dbReference type="Proteomes" id="UP000095651">
    <property type="component" value="Unassembled WGS sequence"/>
</dbReference>
<evidence type="ECO:0000256" key="1">
    <source>
        <dbReference type="SAM" id="Phobius"/>
    </source>
</evidence>
<proteinExistence type="predicted"/>
<feature type="transmembrane region" description="Helical" evidence="1">
    <location>
        <begin position="146"/>
        <end position="174"/>
    </location>
</feature>
<keyword evidence="1" id="KW-0472">Membrane</keyword>
<name>A0A174JLD9_9FIRM</name>
<dbReference type="RefSeq" id="WP_055658704.1">
    <property type="nucleotide sequence ID" value="NZ_CABIXC010000015.1"/>
</dbReference>
<reference evidence="2 3" key="1">
    <citation type="submission" date="2015-09" db="EMBL/GenBank/DDBJ databases">
        <authorList>
            <consortium name="Pathogen Informatics"/>
        </authorList>
    </citation>
    <scope>NUCLEOTIDE SEQUENCE [LARGE SCALE GENOMIC DNA]</scope>
    <source>
        <strain evidence="2 3">2789STDY5608850</strain>
    </source>
</reference>
<dbReference type="PANTHER" id="PTHR36832:SF1">
    <property type="entry name" value="SLR1174 PROTEIN"/>
    <property type="match status" value="1"/>
</dbReference>
<feature type="transmembrane region" description="Helical" evidence="1">
    <location>
        <begin position="233"/>
        <end position="251"/>
    </location>
</feature>
<feature type="transmembrane region" description="Helical" evidence="1">
    <location>
        <begin position="186"/>
        <end position="213"/>
    </location>
</feature>
<evidence type="ECO:0000313" key="2">
    <source>
        <dbReference type="EMBL" id="CUO98448.1"/>
    </source>
</evidence>
<feature type="transmembrane region" description="Helical" evidence="1">
    <location>
        <begin position="116"/>
        <end position="134"/>
    </location>
</feature>
<organism evidence="2 3">
    <name type="scientific">Hungatella hathewayi</name>
    <dbReference type="NCBI Taxonomy" id="154046"/>
    <lineage>
        <taxon>Bacteria</taxon>
        <taxon>Bacillati</taxon>
        <taxon>Bacillota</taxon>
        <taxon>Clostridia</taxon>
        <taxon>Lachnospirales</taxon>
        <taxon>Lachnospiraceae</taxon>
        <taxon>Hungatella</taxon>
    </lineage>
</organism>
<dbReference type="AlphaFoldDB" id="A0A174JLD9"/>
<keyword evidence="1" id="KW-0812">Transmembrane</keyword>